<dbReference type="Pfam" id="PF00849">
    <property type="entry name" value="PseudoU_synth_2"/>
    <property type="match status" value="1"/>
</dbReference>
<dbReference type="NCBIfam" id="TIGR00093">
    <property type="entry name" value="pseudouridine synthase"/>
    <property type="match status" value="1"/>
</dbReference>
<sequence length="237" mass="26960">MEPMRINKYLAQSGYASRREIDKLVENGDIKVNGNDVTPGQKVTDKDKIYIKGQLFEKPKSENKVYFLLNKPKGVLSASKDDRGRKTVTDLIDTKERLYPIGRLDADTEGAIILTNDGDIFNKVIHPKGEVYKEYFAIVKGEIRDKDLSKLAKGINLEDGQTLPAKTKILKRAQGRSEVIIAIREGKNRQVRRMFDAVKHPVVYLRREAIGKINLGNLELGKYRKLTSQEIKYLKSL</sequence>
<dbReference type="InterPro" id="IPR020103">
    <property type="entry name" value="PsdUridine_synth_cat_dom_sf"/>
</dbReference>
<dbReference type="Gene3D" id="3.10.290.10">
    <property type="entry name" value="RNA-binding S4 domain"/>
    <property type="match status" value="1"/>
</dbReference>
<dbReference type="GO" id="GO:0120159">
    <property type="term" value="F:rRNA pseudouridine synthase activity"/>
    <property type="evidence" value="ECO:0007669"/>
    <property type="project" value="UniProtKB-ARBA"/>
</dbReference>
<dbReference type="Gene3D" id="3.30.70.1560">
    <property type="entry name" value="Alpha-L RNA-binding motif"/>
    <property type="match status" value="1"/>
</dbReference>
<evidence type="ECO:0000256" key="3">
    <source>
        <dbReference type="ARBA" id="ARBA00023235"/>
    </source>
</evidence>
<dbReference type="Proteomes" id="UP000017081">
    <property type="component" value="Unassembled WGS sequence"/>
</dbReference>
<dbReference type="CDD" id="cd00165">
    <property type="entry name" value="S4"/>
    <property type="match status" value="1"/>
</dbReference>
<reference evidence="7 8" key="1">
    <citation type="submission" date="2013-08" db="EMBL/GenBank/DDBJ databases">
        <authorList>
            <person name="Weinstock G."/>
            <person name="Sodergren E."/>
            <person name="Wylie T."/>
            <person name="Fulton L."/>
            <person name="Fulton R."/>
            <person name="Fronick C."/>
            <person name="O'Laughlin M."/>
            <person name="Godfrey J."/>
            <person name="Miner T."/>
            <person name="Herter B."/>
            <person name="Appelbaum E."/>
            <person name="Cordes M."/>
            <person name="Lek S."/>
            <person name="Wollam A."/>
            <person name="Pepin K.H."/>
            <person name="Palsikar V.B."/>
            <person name="Mitreva M."/>
            <person name="Wilson R.K."/>
        </authorList>
    </citation>
    <scope>NUCLEOTIDE SEQUENCE [LARGE SCALE GENOMIC DNA]</scope>
    <source>
        <strain evidence="7 8">ATCC BAA-474</strain>
    </source>
</reference>
<protein>
    <recommendedName>
        <fullName evidence="5">Pseudouridine synthase</fullName>
        <ecNumber evidence="5">5.4.99.-</ecNumber>
    </recommendedName>
</protein>
<feature type="domain" description="RNA-binding S4" evidence="6">
    <location>
        <begin position="4"/>
        <end position="63"/>
    </location>
</feature>
<comment type="caution">
    <text evidence="7">The sequence shown here is derived from an EMBL/GenBank/DDBJ whole genome shotgun (WGS) entry which is preliminary data.</text>
</comment>
<evidence type="ECO:0000259" key="6">
    <source>
        <dbReference type="SMART" id="SM00363"/>
    </source>
</evidence>
<dbReference type="eggNOG" id="COG1187">
    <property type="taxonomic scope" value="Bacteria"/>
</dbReference>
<evidence type="ECO:0000313" key="8">
    <source>
        <dbReference type="Proteomes" id="UP000017081"/>
    </source>
</evidence>
<dbReference type="EMBL" id="AXZF01000021">
    <property type="protein sequence ID" value="ERT69456.1"/>
    <property type="molecule type" value="Genomic_DNA"/>
</dbReference>
<evidence type="ECO:0000256" key="2">
    <source>
        <dbReference type="ARBA" id="ARBA00022884"/>
    </source>
</evidence>
<dbReference type="GO" id="GO:0005829">
    <property type="term" value="C:cytosol"/>
    <property type="evidence" value="ECO:0007669"/>
    <property type="project" value="UniProtKB-ARBA"/>
</dbReference>
<gene>
    <name evidence="7" type="ORF">HMPREF0202_00607</name>
</gene>
<dbReference type="PATRIC" id="fig|1319815.3.peg.582"/>
<evidence type="ECO:0000256" key="5">
    <source>
        <dbReference type="RuleBase" id="RU003887"/>
    </source>
</evidence>
<keyword evidence="2 4" id="KW-0694">RNA-binding</keyword>
<keyword evidence="8" id="KW-1185">Reference proteome</keyword>
<dbReference type="FunFam" id="3.10.290.10:FF:000003">
    <property type="entry name" value="Pseudouridine synthase"/>
    <property type="match status" value="1"/>
</dbReference>
<dbReference type="InterPro" id="IPR018496">
    <property type="entry name" value="PsdUridine_synth_RsuA/RluB_CS"/>
</dbReference>
<evidence type="ECO:0000313" key="7">
    <source>
        <dbReference type="EMBL" id="ERT69456.1"/>
    </source>
</evidence>
<dbReference type="InterPro" id="IPR050343">
    <property type="entry name" value="RsuA_PseudoU_synthase"/>
</dbReference>
<keyword evidence="3 5" id="KW-0413">Isomerase</keyword>
<evidence type="ECO:0000256" key="1">
    <source>
        <dbReference type="ARBA" id="ARBA00008348"/>
    </source>
</evidence>
<dbReference type="InterPro" id="IPR042092">
    <property type="entry name" value="PsdUridine_s_RsuA/RluB/E/F_cat"/>
</dbReference>
<accession>U7VD69</accession>
<dbReference type="AlphaFoldDB" id="U7VD69"/>
<dbReference type="PROSITE" id="PS01149">
    <property type="entry name" value="PSI_RSU"/>
    <property type="match status" value="1"/>
</dbReference>
<dbReference type="InterPro" id="IPR000748">
    <property type="entry name" value="PsdUridine_synth_RsuA/RluB/E/F"/>
</dbReference>
<name>U7VD69_9FUSO</name>
<dbReference type="SUPFAM" id="SSF55174">
    <property type="entry name" value="Alpha-L RNA-binding motif"/>
    <property type="match status" value="1"/>
</dbReference>
<dbReference type="InterPro" id="IPR006145">
    <property type="entry name" value="PsdUridine_synth_RsuA/RluA"/>
</dbReference>
<dbReference type="HOGENOM" id="CLU_024979_1_2_0"/>
<dbReference type="SMART" id="SM00363">
    <property type="entry name" value="S4"/>
    <property type="match status" value="1"/>
</dbReference>
<dbReference type="PROSITE" id="PS50889">
    <property type="entry name" value="S4"/>
    <property type="match status" value="1"/>
</dbReference>
<dbReference type="InterPro" id="IPR036986">
    <property type="entry name" value="S4_RNA-bd_sf"/>
</dbReference>
<dbReference type="FunFam" id="3.30.70.1560:FF:000001">
    <property type="entry name" value="Pseudouridine synthase"/>
    <property type="match status" value="1"/>
</dbReference>
<dbReference type="STRING" id="1319815.HMPREF0202_00607"/>
<proteinExistence type="inferred from homology"/>
<evidence type="ECO:0000256" key="4">
    <source>
        <dbReference type="PROSITE-ProRule" id="PRU00182"/>
    </source>
</evidence>
<dbReference type="GO" id="GO:0003723">
    <property type="term" value="F:RNA binding"/>
    <property type="evidence" value="ECO:0007669"/>
    <property type="project" value="UniProtKB-KW"/>
</dbReference>
<comment type="similarity">
    <text evidence="1 5">Belongs to the pseudouridine synthase RsuA family.</text>
</comment>
<dbReference type="GO" id="GO:0000455">
    <property type="term" value="P:enzyme-directed rRNA pseudouridine synthesis"/>
    <property type="evidence" value="ECO:0007669"/>
    <property type="project" value="UniProtKB-ARBA"/>
</dbReference>
<dbReference type="PANTHER" id="PTHR47683:SF2">
    <property type="entry name" value="RNA-BINDING S4 DOMAIN-CONTAINING PROTEIN"/>
    <property type="match status" value="1"/>
</dbReference>
<dbReference type="EC" id="5.4.99.-" evidence="5"/>
<dbReference type="SUPFAM" id="SSF55120">
    <property type="entry name" value="Pseudouridine synthase"/>
    <property type="match status" value="1"/>
</dbReference>
<dbReference type="Gene3D" id="3.30.70.580">
    <property type="entry name" value="Pseudouridine synthase I, catalytic domain, N-terminal subdomain"/>
    <property type="match status" value="1"/>
</dbReference>
<dbReference type="PANTHER" id="PTHR47683">
    <property type="entry name" value="PSEUDOURIDINE SYNTHASE FAMILY PROTEIN-RELATED"/>
    <property type="match status" value="1"/>
</dbReference>
<dbReference type="Pfam" id="PF01479">
    <property type="entry name" value="S4"/>
    <property type="match status" value="1"/>
</dbReference>
<dbReference type="InterPro" id="IPR020094">
    <property type="entry name" value="TruA/RsuA/RluB/E/F_N"/>
</dbReference>
<dbReference type="CDD" id="cd02870">
    <property type="entry name" value="PseudoU_synth_RsuA_like"/>
    <property type="match status" value="1"/>
</dbReference>
<organism evidence="7 8">
    <name type="scientific">Cetobacterium somerae ATCC BAA-474</name>
    <dbReference type="NCBI Taxonomy" id="1319815"/>
    <lineage>
        <taxon>Bacteria</taxon>
        <taxon>Fusobacteriati</taxon>
        <taxon>Fusobacteriota</taxon>
        <taxon>Fusobacteriia</taxon>
        <taxon>Fusobacteriales</taxon>
        <taxon>Fusobacteriaceae</taxon>
        <taxon>Cetobacterium</taxon>
    </lineage>
</organism>
<dbReference type="InterPro" id="IPR002942">
    <property type="entry name" value="S4_RNA-bd"/>
</dbReference>